<evidence type="ECO:0000259" key="1">
    <source>
        <dbReference type="PROSITE" id="PS51094"/>
    </source>
</evidence>
<proteinExistence type="predicted"/>
<dbReference type="CDD" id="cd00211">
    <property type="entry name" value="PTS_IIA_fru"/>
    <property type="match status" value="1"/>
</dbReference>
<dbReference type="AlphaFoldDB" id="A0A1Q9HEX4"/>
<dbReference type="SUPFAM" id="SSF55804">
    <property type="entry name" value="Phoshotransferase/anion transport protein"/>
    <property type="match status" value="1"/>
</dbReference>
<dbReference type="PANTHER" id="PTHR47738">
    <property type="entry name" value="PTS SYSTEM FRUCTOSE-LIKE EIIA COMPONENT-RELATED"/>
    <property type="match status" value="1"/>
</dbReference>
<dbReference type="RefSeq" id="WP_075709368.1">
    <property type="nucleotide sequence ID" value="NZ_MJMJ01000023.1"/>
</dbReference>
<dbReference type="PROSITE" id="PS51094">
    <property type="entry name" value="PTS_EIIA_TYPE_2"/>
    <property type="match status" value="1"/>
</dbReference>
<feature type="domain" description="PTS EIIA type-2" evidence="1">
    <location>
        <begin position="4"/>
        <end position="151"/>
    </location>
</feature>
<dbReference type="Pfam" id="PF00359">
    <property type="entry name" value="PTS_EIIA_2"/>
    <property type="match status" value="1"/>
</dbReference>
<comment type="caution">
    <text evidence="2">The sequence shown here is derived from an EMBL/GenBank/DDBJ whole genome shotgun (WGS) entry which is preliminary data.</text>
</comment>
<dbReference type="InterPro" id="IPR016152">
    <property type="entry name" value="PTrfase/Anion_transptr"/>
</dbReference>
<dbReference type="OrthoDB" id="95460at2"/>
<sequence>MLTSNISKSNVLLKHNCDTRAEVIALLADSLFASGKVKASFKQAVLEREESFATGLEAGEICVAIPHTDREHVISDSIAVMTLNSPVGFNAMGTDDVPVSVRIVFMLAISSNDKQIDTLQEVIDVVQDQELLSKLLCASDYQEFVDYLNVIEVID</sequence>
<organism evidence="2 3">
    <name type="scientific">Vibrio panuliri</name>
    <dbReference type="NCBI Taxonomy" id="1381081"/>
    <lineage>
        <taxon>Bacteria</taxon>
        <taxon>Pseudomonadati</taxon>
        <taxon>Pseudomonadota</taxon>
        <taxon>Gammaproteobacteria</taxon>
        <taxon>Vibrionales</taxon>
        <taxon>Vibrionaceae</taxon>
        <taxon>Vibrio</taxon>
    </lineage>
</organism>
<dbReference type="Gene3D" id="3.40.930.10">
    <property type="entry name" value="Mannitol-specific EII, Chain A"/>
    <property type="match status" value="1"/>
</dbReference>
<name>A0A1Q9HEX4_9VIBR</name>
<evidence type="ECO:0000313" key="2">
    <source>
        <dbReference type="EMBL" id="OLQ88200.1"/>
    </source>
</evidence>
<dbReference type="InterPro" id="IPR002178">
    <property type="entry name" value="PTS_EIIA_type-2_dom"/>
</dbReference>
<dbReference type="InterPro" id="IPR051541">
    <property type="entry name" value="PTS_SugarTrans_NitroReg"/>
</dbReference>
<dbReference type="STRING" id="1381081.BIY22_08520"/>
<evidence type="ECO:0000313" key="3">
    <source>
        <dbReference type="Proteomes" id="UP000186313"/>
    </source>
</evidence>
<dbReference type="PANTHER" id="PTHR47738:SF3">
    <property type="entry name" value="PHOSPHOTRANSFERASE SYSTEM MANNITOL_FRUCTOSE-SPECIFIC IIA DOMAIN CONTAINING PROTEIN"/>
    <property type="match status" value="1"/>
</dbReference>
<reference evidence="2 3" key="1">
    <citation type="submission" date="2016-09" db="EMBL/GenBank/DDBJ databases">
        <title>Genomic Taxonomy of the Vibrionaceae.</title>
        <authorList>
            <person name="Gonzalez-Castillo A."/>
            <person name="Gomez-Gil B."/>
            <person name="Enciso-Ibarra K."/>
        </authorList>
    </citation>
    <scope>NUCLEOTIDE SEQUENCE [LARGE SCALE GENOMIC DNA]</scope>
    <source>
        <strain evidence="2 3">CAIM 703</strain>
    </source>
</reference>
<gene>
    <name evidence="2" type="ORF">BIY22_08520</name>
</gene>
<accession>A0A1Q9HEX4</accession>
<dbReference type="EMBL" id="MJMJ01000023">
    <property type="protein sequence ID" value="OLQ88200.1"/>
    <property type="molecule type" value="Genomic_DNA"/>
</dbReference>
<protein>
    <recommendedName>
        <fullName evidence="1">PTS EIIA type-2 domain-containing protein</fullName>
    </recommendedName>
</protein>
<dbReference type="Proteomes" id="UP000186313">
    <property type="component" value="Unassembled WGS sequence"/>
</dbReference>